<gene>
    <name evidence="5" type="ORF">EV03_1653</name>
</gene>
<dbReference type="PRINTS" id="PR00757">
    <property type="entry name" value="AMINEOXDASEF"/>
</dbReference>
<feature type="domain" description="Amine oxidase" evidence="4">
    <location>
        <begin position="24"/>
        <end position="432"/>
    </location>
</feature>
<dbReference type="SUPFAM" id="SSF51905">
    <property type="entry name" value="FAD/NAD(P)-binding domain"/>
    <property type="match status" value="1"/>
</dbReference>
<dbReference type="Gene3D" id="3.50.50.60">
    <property type="entry name" value="FAD/NAD(P)-binding domain"/>
    <property type="match status" value="1"/>
</dbReference>
<dbReference type="InterPro" id="IPR036188">
    <property type="entry name" value="FAD/NAD-bd_sf"/>
</dbReference>
<dbReference type="AlphaFoldDB" id="A0A0A2BYW8"/>
<dbReference type="EMBL" id="JNAX01000015">
    <property type="protein sequence ID" value="KGG19273.1"/>
    <property type="molecule type" value="Genomic_DNA"/>
</dbReference>
<evidence type="ECO:0000259" key="4">
    <source>
        <dbReference type="Pfam" id="PF01593"/>
    </source>
</evidence>
<comment type="caution">
    <text evidence="5">The sequence shown here is derived from an EMBL/GenBank/DDBJ whole genome shotgun (WGS) entry which is preliminary data.</text>
</comment>
<evidence type="ECO:0000313" key="6">
    <source>
        <dbReference type="Proteomes" id="UP000030392"/>
    </source>
</evidence>
<dbReference type="PANTHER" id="PTHR10742">
    <property type="entry name" value="FLAVIN MONOAMINE OXIDASE"/>
    <property type="match status" value="1"/>
</dbReference>
<dbReference type="Pfam" id="PF01593">
    <property type="entry name" value="Amino_oxidase"/>
    <property type="match status" value="1"/>
</dbReference>
<dbReference type="GO" id="GO:0016491">
    <property type="term" value="F:oxidoreductase activity"/>
    <property type="evidence" value="ECO:0007669"/>
    <property type="project" value="UniProtKB-KW"/>
</dbReference>
<dbReference type="Gene3D" id="3.90.660.10">
    <property type="match status" value="1"/>
</dbReference>
<accession>A0A0A2BYW8</accession>
<evidence type="ECO:0000256" key="1">
    <source>
        <dbReference type="ARBA" id="ARBA00001974"/>
    </source>
</evidence>
<organism evidence="5 6">
    <name type="scientific">Prochlorococcus marinus str. PAC1</name>
    <dbReference type="NCBI Taxonomy" id="59924"/>
    <lineage>
        <taxon>Bacteria</taxon>
        <taxon>Bacillati</taxon>
        <taxon>Cyanobacteriota</taxon>
        <taxon>Cyanophyceae</taxon>
        <taxon>Synechococcales</taxon>
        <taxon>Prochlorococcaceae</taxon>
        <taxon>Prochlorococcus</taxon>
    </lineage>
</organism>
<proteinExistence type="predicted"/>
<feature type="binding site" evidence="3">
    <location>
        <position position="218"/>
    </location>
    <ligand>
        <name>FAD</name>
        <dbReference type="ChEBI" id="CHEBI:57692"/>
    </ligand>
</feature>
<dbReference type="InterPro" id="IPR002937">
    <property type="entry name" value="Amino_oxidase"/>
</dbReference>
<comment type="cofactor">
    <cofactor evidence="1">
        <name>FAD</name>
        <dbReference type="ChEBI" id="CHEBI:57692"/>
    </cofactor>
</comment>
<feature type="binding site" evidence="3">
    <location>
        <begin position="44"/>
        <end position="45"/>
    </location>
    <ligand>
        <name>FAD</name>
        <dbReference type="ChEBI" id="CHEBI:57692"/>
    </ligand>
</feature>
<sequence>MPPVLGRKSQLLKGKNIIVIGAGISGLTAASELIQKGANVTILEANNYIGGRIKTDWSLGKDAPFEVGAGWIHGPSQDNPTKQLADKSGCKYFLTNDDNISTFDSDGTIWSDEKFEAVEEKWEKALYLVDEELELNDRRSLRKAIQDIYPAALNDPGVLWALSAYTEFDKGTSIEKVSAVFHDDDKAFDKPDVIITNGYDSIIKKLSKNLDIRLNNKVSEIDISNKDFVRVQSNDKDLKCDSIICSVPLGILKAKNIKFKPSLPKKYIKSIDKLGFGSVTKIAMKFNDIFWDKETQYFGVNTEIKGRWNYWLNYRTFSRENILLGLSVGDYALIADQMNEKEMKNDAMIVLRDVWGKNIPDPTDILTTRWSKEENILGAYSYPSPGSTPRDYKVLSTPVDGKLFFCGEHTNFDYSATTHGAYLSGIRVVKDIEKAILN</sequence>
<keyword evidence="2" id="KW-0560">Oxidoreductase</keyword>
<protein>
    <submittedName>
        <fullName evidence="5">Amine oxidase</fullName>
    </submittedName>
</protein>
<reference evidence="6" key="1">
    <citation type="journal article" date="2014" name="Sci. Data">
        <title>Genomes of diverse isolates of the marine cyanobacterium Prochlorococcus.</title>
        <authorList>
            <person name="Biller S."/>
            <person name="Berube P."/>
            <person name="Thompson J."/>
            <person name="Kelly L."/>
            <person name="Roggensack S."/>
            <person name="Awad L."/>
            <person name="Roache-Johnson K."/>
            <person name="Ding H."/>
            <person name="Giovannoni S.J."/>
            <person name="Moore L.R."/>
            <person name="Chisholm S.W."/>
        </authorList>
    </citation>
    <scope>NUCLEOTIDE SEQUENCE [LARGE SCALE GENOMIC DNA]</scope>
    <source>
        <strain evidence="6">PAC1</strain>
    </source>
</reference>
<feature type="binding site" evidence="3">
    <location>
        <position position="25"/>
    </location>
    <ligand>
        <name>FAD</name>
        <dbReference type="ChEBI" id="CHEBI:57692"/>
    </ligand>
</feature>
<dbReference type="InterPro" id="IPR001613">
    <property type="entry name" value="Flavin_amine_oxidase"/>
</dbReference>
<evidence type="ECO:0000256" key="2">
    <source>
        <dbReference type="ARBA" id="ARBA00023002"/>
    </source>
</evidence>
<evidence type="ECO:0000313" key="5">
    <source>
        <dbReference type="EMBL" id="KGG19273.1"/>
    </source>
</evidence>
<name>A0A0A2BYW8_PROMR</name>
<dbReference type="SUPFAM" id="SSF54373">
    <property type="entry name" value="FAD-linked reductases, C-terminal domain"/>
    <property type="match status" value="1"/>
</dbReference>
<dbReference type="InterPro" id="IPR050281">
    <property type="entry name" value="Flavin_monoamine_oxidase"/>
</dbReference>
<dbReference type="Proteomes" id="UP000030392">
    <property type="component" value="Unassembled WGS sequence"/>
</dbReference>
<dbReference type="PANTHER" id="PTHR10742:SF410">
    <property type="entry name" value="LYSINE-SPECIFIC HISTONE DEMETHYLASE 2"/>
    <property type="match status" value="1"/>
</dbReference>
<evidence type="ECO:0000256" key="3">
    <source>
        <dbReference type="PIRSR" id="PIRSR601613-1"/>
    </source>
</evidence>